<evidence type="ECO:0000256" key="1">
    <source>
        <dbReference type="ARBA" id="ARBA00022536"/>
    </source>
</evidence>
<dbReference type="InterPro" id="IPR001304">
    <property type="entry name" value="C-type_lectin-like"/>
</dbReference>
<dbReference type="SMART" id="SM00181">
    <property type="entry name" value="EGF"/>
    <property type="match status" value="2"/>
</dbReference>
<reference evidence="7" key="1">
    <citation type="submission" date="2021-03" db="EMBL/GenBank/DDBJ databases">
        <authorList>
            <person name="Bekaert M."/>
        </authorList>
    </citation>
    <scope>NUCLEOTIDE SEQUENCE</scope>
</reference>
<evidence type="ECO:0000313" key="7">
    <source>
        <dbReference type="EMBL" id="CAG2209620.1"/>
    </source>
</evidence>
<evidence type="ECO:0000259" key="6">
    <source>
        <dbReference type="PROSITE" id="PS50041"/>
    </source>
</evidence>
<dbReference type="PROSITE" id="PS01186">
    <property type="entry name" value="EGF_2"/>
    <property type="match status" value="2"/>
</dbReference>
<feature type="domain" description="EGF-like" evidence="5">
    <location>
        <begin position="24"/>
        <end position="60"/>
    </location>
</feature>
<dbReference type="InterPro" id="IPR009030">
    <property type="entry name" value="Growth_fac_rcpt_cys_sf"/>
</dbReference>
<dbReference type="Pfam" id="PF00008">
    <property type="entry name" value="EGF"/>
    <property type="match status" value="2"/>
</dbReference>
<dbReference type="GO" id="GO:0005509">
    <property type="term" value="F:calcium ion binding"/>
    <property type="evidence" value="ECO:0007669"/>
    <property type="project" value="InterPro"/>
</dbReference>
<dbReference type="InterPro" id="IPR016187">
    <property type="entry name" value="CTDL_fold"/>
</dbReference>
<evidence type="ECO:0000259" key="5">
    <source>
        <dbReference type="PROSITE" id="PS50026"/>
    </source>
</evidence>
<dbReference type="PROSITE" id="PS00022">
    <property type="entry name" value="EGF_1"/>
    <property type="match status" value="2"/>
</dbReference>
<dbReference type="PROSITE" id="PS50026">
    <property type="entry name" value="EGF_3"/>
    <property type="match status" value="2"/>
</dbReference>
<dbReference type="OrthoDB" id="6066851at2759"/>
<dbReference type="SUPFAM" id="SSF56436">
    <property type="entry name" value="C-type lectin-like"/>
    <property type="match status" value="1"/>
</dbReference>
<protein>
    <submittedName>
        <fullName evidence="7">Uncharacterized protein</fullName>
    </submittedName>
</protein>
<dbReference type="InterPro" id="IPR051022">
    <property type="entry name" value="Notch_Cell-Fate_Det"/>
</dbReference>
<gene>
    <name evidence="7" type="ORF">MEDL_23752</name>
</gene>
<dbReference type="SUPFAM" id="SSF57184">
    <property type="entry name" value="Growth factor receptor domain"/>
    <property type="match status" value="1"/>
</dbReference>
<evidence type="ECO:0000256" key="4">
    <source>
        <dbReference type="PROSITE-ProRule" id="PRU00076"/>
    </source>
</evidence>
<comment type="caution">
    <text evidence="7">The sequence shown here is derived from an EMBL/GenBank/DDBJ whole genome shotgun (WGS) entry which is preliminary data.</text>
</comment>
<dbReference type="Gene3D" id="2.10.25.10">
    <property type="entry name" value="Laminin"/>
    <property type="match status" value="2"/>
</dbReference>
<evidence type="ECO:0000313" key="8">
    <source>
        <dbReference type="Proteomes" id="UP000683360"/>
    </source>
</evidence>
<dbReference type="PANTHER" id="PTHR24049">
    <property type="entry name" value="CRUMBS FAMILY MEMBER"/>
    <property type="match status" value="1"/>
</dbReference>
<feature type="domain" description="EGF-like" evidence="5">
    <location>
        <begin position="61"/>
        <end position="96"/>
    </location>
</feature>
<dbReference type="SMART" id="SM00179">
    <property type="entry name" value="EGF_CA"/>
    <property type="match status" value="2"/>
</dbReference>
<dbReference type="PROSITE" id="PS50041">
    <property type="entry name" value="C_TYPE_LECTIN_2"/>
    <property type="match status" value="1"/>
</dbReference>
<dbReference type="Pfam" id="PF00059">
    <property type="entry name" value="Lectin_C"/>
    <property type="match status" value="1"/>
</dbReference>
<dbReference type="InterPro" id="IPR016186">
    <property type="entry name" value="C-type_lectin-like/link_sf"/>
</dbReference>
<name>A0A8S3RSW7_MYTED</name>
<dbReference type="Proteomes" id="UP000683360">
    <property type="component" value="Unassembled WGS sequence"/>
</dbReference>
<keyword evidence="3 4" id="KW-1015">Disulfide bond</keyword>
<comment type="caution">
    <text evidence="4">Lacks conserved residue(s) required for the propagation of feature annotation.</text>
</comment>
<feature type="disulfide bond" evidence="4">
    <location>
        <begin position="50"/>
        <end position="59"/>
    </location>
</feature>
<dbReference type="CDD" id="cd00054">
    <property type="entry name" value="EGF_CA"/>
    <property type="match status" value="2"/>
</dbReference>
<feature type="domain" description="C-type lectin" evidence="6">
    <location>
        <begin position="130"/>
        <end position="215"/>
    </location>
</feature>
<proteinExistence type="predicted"/>
<evidence type="ECO:0000256" key="3">
    <source>
        <dbReference type="ARBA" id="ARBA00023157"/>
    </source>
</evidence>
<dbReference type="InterPro" id="IPR001881">
    <property type="entry name" value="EGF-like_Ca-bd_dom"/>
</dbReference>
<dbReference type="AlphaFoldDB" id="A0A8S3RSW7"/>
<dbReference type="CDD" id="cd00037">
    <property type="entry name" value="CLECT"/>
    <property type="match status" value="1"/>
</dbReference>
<sequence length="506" mass="56734">MELALSLGIYHSVLVLMDTMDQDEVTPCHSSPCSNGGKCTPTGSSFVCSCPTGYFGNQCQGTPCHSSPCSTSGTCKPSGSSFVCSCLTGYSGKQCQITPCHSSPCLNGEDAHQLTVVLCVPVKPDSLETDVKYHCQQRSSMLAEVTRSEMTFLRTYAKRYGETFWLGGSDRATEGVWVWTSSGQRFTVTDWHTRTIHEPNNLDGNEDCLNIHKDWTLNGMMTNVQMIIASYAKNQDLELSIYSYDSLQNVQNSESVDQNTTNGTKKVRFKTKTEYLMERSSSIYDENTVLKTVLNENQTYESLLPEDLELSMSSYDNLQNVQNAEPSKQNTTNRAKVVKFKTTREYIMDKSSSSLDENTVPKTVLNENQTYEPLLPVDLALSMCSYDSLQNVHNAEPSDQNTTNRTEVVKFETTREYITDKSSSSLDENTVPKTILNENQTYEPLLPENLELSMSIYGNLQNVHNSEPSDQNKTNRAEVVKFETTREYIKDKSSSSLDENTVPKQF</sequence>
<dbReference type="InterPro" id="IPR000742">
    <property type="entry name" value="EGF"/>
</dbReference>
<dbReference type="EMBL" id="CAJPWZ010001206">
    <property type="protein sequence ID" value="CAG2209620.1"/>
    <property type="molecule type" value="Genomic_DNA"/>
</dbReference>
<evidence type="ECO:0000256" key="2">
    <source>
        <dbReference type="ARBA" id="ARBA00022737"/>
    </source>
</evidence>
<organism evidence="7 8">
    <name type="scientific">Mytilus edulis</name>
    <name type="common">Blue mussel</name>
    <dbReference type="NCBI Taxonomy" id="6550"/>
    <lineage>
        <taxon>Eukaryota</taxon>
        <taxon>Metazoa</taxon>
        <taxon>Spiralia</taxon>
        <taxon>Lophotrochozoa</taxon>
        <taxon>Mollusca</taxon>
        <taxon>Bivalvia</taxon>
        <taxon>Autobranchia</taxon>
        <taxon>Pteriomorphia</taxon>
        <taxon>Mytilida</taxon>
        <taxon>Mytiloidea</taxon>
        <taxon>Mytilidae</taxon>
        <taxon>Mytilinae</taxon>
        <taxon>Mytilus</taxon>
    </lineage>
</organism>
<accession>A0A8S3RSW7</accession>
<keyword evidence="1 4" id="KW-0245">EGF-like domain</keyword>
<keyword evidence="8" id="KW-1185">Reference proteome</keyword>
<dbReference type="Gene3D" id="3.10.100.10">
    <property type="entry name" value="Mannose-Binding Protein A, subunit A"/>
    <property type="match status" value="1"/>
</dbReference>
<keyword evidence="2" id="KW-0677">Repeat</keyword>
<feature type="disulfide bond" evidence="4">
    <location>
        <begin position="86"/>
        <end position="95"/>
    </location>
</feature>